<protein>
    <submittedName>
        <fullName evidence="1">Uncharacterized protein</fullName>
    </submittedName>
</protein>
<reference evidence="1 2" key="1">
    <citation type="submission" date="2019-08" db="EMBL/GenBank/DDBJ databases">
        <title>Complete genome sequence of Terriglobus albidus strain ORNL.</title>
        <authorList>
            <person name="Podar M."/>
        </authorList>
    </citation>
    <scope>NUCLEOTIDE SEQUENCE [LARGE SCALE GENOMIC DNA]</scope>
    <source>
        <strain evidence="1 2">ORNL</strain>
    </source>
</reference>
<organism evidence="1 2">
    <name type="scientific">Terriglobus albidus</name>
    <dbReference type="NCBI Taxonomy" id="1592106"/>
    <lineage>
        <taxon>Bacteria</taxon>
        <taxon>Pseudomonadati</taxon>
        <taxon>Acidobacteriota</taxon>
        <taxon>Terriglobia</taxon>
        <taxon>Terriglobales</taxon>
        <taxon>Acidobacteriaceae</taxon>
        <taxon>Terriglobus</taxon>
    </lineage>
</organism>
<evidence type="ECO:0000313" key="2">
    <source>
        <dbReference type="Proteomes" id="UP000321820"/>
    </source>
</evidence>
<dbReference type="EMBL" id="CP042806">
    <property type="protein sequence ID" value="QEE29771.1"/>
    <property type="molecule type" value="Genomic_DNA"/>
</dbReference>
<evidence type="ECO:0000313" key="1">
    <source>
        <dbReference type="EMBL" id="QEE29771.1"/>
    </source>
</evidence>
<accession>A0A5B9EH62</accession>
<name>A0A5B9EH62_9BACT</name>
<dbReference type="OrthoDB" id="122403at2"/>
<dbReference type="Proteomes" id="UP000321820">
    <property type="component" value="Chromosome"/>
</dbReference>
<dbReference type="KEGG" id="talb:FTW19_18345"/>
<dbReference type="AlphaFoldDB" id="A0A5B9EH62"/>
<proteinExistence type="predicted"/>
<dbReference type="RefSeq" id="WP_147649041.1">
    <property type="nucleotide sequence ID" value="NZ_CP042806.1"/>
</dbReference>
<sequence length="97" mass="10700">MKGEPINYILIDCEEIALTINDAIAPMKPEQRIDAMARAISRVFQHEYLHIHRRTSHHDETGVFASALSRRFLVAPDPPAPPSATPTTAVIETVGAL</sequence>
<keyword evidence="2" id="KW-1185">Reference proteome</keyword>
<gene>
    <name evidence="1" type="ORF">FTW19_18345</name>
</gene>